<keyword evidence="1" id="KW-0812">Transmembrane</keyword>
<sequence length="93" mass="10933">MSIFHIFNFWKKEYEREFKNSIIFFIIGFFLVALSFMLSEEDNLAIKIISEGVMIGGWVALWEALAIVLVNWLPLNKNLKIYKKIANSKVEIF</sequence>
<keyword evidence="1" id="KW-0472">Membrane</keyword>
<proteinExistence type="predicted"/>
<accession>A0A7G9LLH5</accession>
<reference evidence="2 3" key="1">
    <citation type="journal article" date="2020" name="Front. Microbiol.">
        <title>Genomic Analysis and Antimicrobial Resistance of Aliarcobacter cryaerophilus Strains From German Water Poultry.</title>
        <authorList>
            <person name="Muller E."/>
            <person name="Hotzel H."/>
            <person name="Ahlers C."/>
            <person name="Hanel I."/>
            <person name="Tomaso H."/>
            <person name="Abdel-Glil M.Y."/>
        </authorList>
    </citation>
    <scope>NUCLEOTIDE SEQUENCE [LARGE SCALE GENOMIC DNA]</scope>
    <source>
        <strain evidence="2 3">16CS1285-4</strain>
    </source>
</reference>
<evidence type="ECO:0000313" key="3">
    <source>
        <dbReference type="Proteomes" id="UP000515842"/>
    </source>
</evidence>
<dbReference type="EMBL" id="CP060693">
    <property type="protein sequence ID" value="QNM89474.1"/>
    <property type="molecule type" value="Genomic_DNA"/>
</dbReference>
<evidence type="ECO:0000256" key="1">
    <source>
        <dbReference type="SAM" id="Phobius"/>
    </source>
</evidence>
<evidence type="ECO:0000313" key="2">
    <source>
        <dbReference type="EMBL" id="QNM89474.1"/>
    </source>
</evidence>
<dbReference type="AlphaFoldDB" id="A0A7G9LLH5"/>
<dbReference type="Proteomes" id="UP000515842">
    <property type="component" value="Chromosome"/>
</dbReference>
<protein>
    <submittedName>
        <fullName evidence="2">Uncharacterized protein</fullName>
    </submittedName>
</protein>
<keyword evidence="1" id="KW-1133">Transmembrane helix</keyword>
<name>A0A7G9LLH5_9BACT</name>
<gene>
    <name evidence="2" type="ORF">HOO34_07340</name>
</gene>
<dbReference type="RefSeq" id="WP_187474017.1">
    <property type="nucleotide sequence ID" value="NZ_CP060693.1"/>
</dbReference>
<feature type="transmembrane region" description="Helical" evidence="1">
    <location>
        <begin position="58"/>
        <end position="75"/>
    </location>
</feature>
<organism evidence="2 3">
    <name type="scientific">Aliarcobacter cryaerophilus</name>
    <dbReference type="NCBI Taxonomy" id="28198"/>
    <lineage>
        <taxon>Bacteria</taxon>
        <taxon>Pseudomonadati</taxon>
        <taxon>Campylobacterota</taxon>
        <taxon>Epsilonproteobacteria</taxon>
        <taxon>Campylobacterales</taxon>
        <taxon>Arcobacteraceae</taxon>
        <taxon>Aliarcobacter</taxon>
    </lineage>
</organism>
<feature type="transmembrane region" description="Helical" evidence="1">
    <location>
        <begin position="21"/>
        <end position="38"/>
    </location>
</feature>